<dbReference type="Pfam" id="PF08429">
    <property type="entry name" value="PLU-1"/>
    <property type="match status" value="1"/>
</dbReference>
<dbReference type="PaxDb" id="6945-B7QJG8"/>
<dbReference type="FunFam" id="2.60.120.650:FF:000028">
    <property type="entry name" value="Lysine-specific demethylase lid"/>
    <property type="match status" value="1"/>
</dbReference>
<feature type="compositionally biased region" description="Basic residues" evidence="11">
    <location>
        <begin position="1130"/>
        <end position="1139"/>
    </location>
</feature>
<dbReference type="GO" id="GO:0005654">
    <property type="term" value="C:nucleoplasm"/>
    <property type="evidence" value="ECO:0007669"/>
    <property type="project" value="UniProtKB-ARBA"/>
</dbReference>
<evidence type="ECO:0000256" key="1">
    <source>
        <dbReference type="ARBA" id="ARBA00004123"/>
    </source>
</evidence>
<dbReference type="PROSITE" id="PS50016">
    <property type="entry name" value="ZF_PHD_2"/>
    <property type="match status" value="2"/>
</dbReference>
<dbReference type="EnsemblMetazoa" id="ISCW013765-RA">
    <property type="protein sequence ID" value="ISCW013765-PA"/>
    <property type="gene ID" value="ISCW013765"/>
</dbReference>
<dbReference type="InterPro" id="IPR047970">
    <property type="entry name" value="KDM5A_PHD2"/>
</dbReference>
<dbReference type="InParanoid" id="B7QJG8"/>
<keyword evidence="8" id="KW-0408">Iron</keyword>
<protein>
    <submittedName>
        <fullName evidence="14 15">Jumonji/ARID domain-containing protein, putative</fullName>
    </submittedName>
</protein>
<dbReference type="Pfam" id="PF02928">
    <property type="entry name" value="zf-C5HC2"/>
    <property type="match status" value="1"/>
</dbReference>
<dbReference type="FunCoup" id="B7QJG8">
    <property type="interactions" value="1479"/>
</dbReference>
<dbReference type="Gene3D" id="2.60.120.650">
    <property type="entry name" value="Cupin"/>
    <property type="match status" value="1"/>
</dbReference>
<dbReference type="InterPro" id="IPR019787">
    <property type="entry name" value="Znf_PHD-finger"/>
</dbReference>
<dbReference type="GO" id="GO:0006355">
    <property type="term" value="P:regulation of DNA-templated transcription"/>
    <property type="evidence" value="ECO:0000318"/>
    <property type="project" value="GO_Central"/>
</dbReference>
<dbReference type="GO" id="GO:0006338">
    <property type="term" value="P:chromatin remodeling"/>
    <property type="evidence" value="ECO:0000318"/>
    <property type="project" value="GO_Central"/>
</dbReference>
<evidence type="ECO:0000259" key="13">
    <source>
        <dbReference type="PROSITE" id="PS51184"/>
    </source>
</evidence>
<keyword evidence="2" id="KW-0479">Metal-binding</keyword>
<dbReference type="EMBL" id="ABJB010190238">
    <property type="status" value="NOT_ANNOTATED_CDS"/>
    <property type="molecule type" value="Genomic_DNA"/>
</dbReference>
<keyword evidence="4 10" id="KW-0863">Zinc-finger</keyword>
<dbReference type="InterPro" id="IPR003347">
    <property type="entry name" value="JmjC_dom"/>
</dbReference>
<feature type="domain" description="PHD-type" evidence="12">
    <location>
        <begin position="852"/>
        <end position="912"/>
    </location>
</feature>
<evidence type="ECO:0000313" key="16">
    <source>
        <dbReference type="Proteomes" id="UP000001555"/>
    </source>
</evidence>
<evidence type="ECO:0000259" key="12">
    <source>
        <dbReference type="PROSITE" id="PS50016"/>
    </source>
</evidence>
<dbReference type="CDD" id="cd15605">
    <property type="entry name" value="PHD1_Lid_like"/>
    <property type="match status" value="1"/>
</dbReference>
<evidence type="ECO:0000313" key="15">
    <source>
        <dbReference type="EnsemblMetazoa" id="ISCW013765-PA"/>
    </source>
</evidence>
<feature type="region of interest" description="Disordered" evidence="11">
    <location>
        <begin position="1021"/>
        <end position="1040"/>
    </location>
</feature>
<dbReference type="SUPFAM" id="SSF51197">
    <property type="entry name" value="Clavaminate synthase-like"/>
    <property type="match status" value="1"/>
</dbReference>
<keyword evidence="16" id="KW-1185">Reference proteome</keyword>
<dbReference type="Pfam" id="PF00628">
    <property type="entry name" value="PHD"/>
    <property type="match status" value="3"/>
</dbReference>
<dbReference type="CDD" id="cd15606">
    <property type="entry name" value="PHD2_KDM5A"/>
    <property type="match status" value="1"/>
</dbReference>
<dbReference type="FunFam" id="3.30.40.10:FF:000023">
    <property type="entry name" value="Lysine (K)-specific demethylase 5A"/>
    <property type="match status" value="1"/>
</dbReference>
<dbReference type="EMBL" id="ABJB011003250">
    <property type="status" value="NOT_ANNOTATED_CDS"/>
    <property type="molecule type" value="Genomic_DNA"/>
</dbReference>
<dbReference type="GO" id="GO:0005634">
    <property type="term" value="C:nucleus"/>
    <property type="evidence" value="ECO:0000318"/>
    <property type="project" value="GO_Central"/>
</dbReference>
<evidence type="ECO:0000256" key="11">
    <source>
        <dbReference type="SAM" id="MobiDB-lite"/>
    </source>
</evidence>
<feature type="region of interest" description="Disordered" evidence="11">
    <location>
        <begin position="1"/>
        <end position="49"/>
    </location>
</feature>
<dbReference type="PANTHER" id="PTHR10694:SF33">
    <property type="entry name" value="LYSINE-SPECIFIC DEMETHYLASE 5"/>
    <property type="match status" value="1"/>
</dbReference>
<dbReference type="HOGENOM" id="CLU_000991_2_0_1"/>
<evidence type="ECO:0000256" key="5">
    <source>
        <dbReference type="ARBA" id="ARBA00022833"/>
    </source>
</evidence>
<organism>
    <name type="scientific">Ixodes scapularis</name>
    <name type="common">Black-legged tick</name>
    <name type="synonym">Deer tick</name>
    <dbReference type="NCBI Taxonomy" id="6945"/>
    <lineage>
        <taxon>Eukaryota</taxon>
        <taxon>Metazoa</taxon>
        <taxon>Ecdysozoa</taxon>
        <taxon>Arthropoda</taxon>
        <taxon>Chelicerata</taxon>
        <taxon>Arachnida</taxon>
        <taxon>Acari</taxon>
        <taxon>Parasitiformes</taxon>
        <taxon>Ixodida</taxon>
        <taxon>Ixodoidea</taxon>
        <taxon>Ixodidae</taxon>
        <taxon>Ixodinae</taxon>
        <taxon>Ixodes</taxon>
    </lineage>
</organism>
<dbReference type="InterPro" id="IPR019786">
    <property type="entry name" value="Zinc_finger_PHD-type_CS"/>
</dbReference>
<evidence type="ECO:0000256" key="4">
    <source>
        <dbReference type="ARBA" id="ARBA00022771"/>
    </source>
</evidence>
<proteinExistence type="evidence at protein level"/>
<feature type="region of interest" description="Disordered" evidence="11">
    <location>
        <begin position="1109"/>
        <end position="1229"/>
    </location>
</feature>
<dbReference type="Gene3D" id="3.30.40.10">
    <property type="entry name" value="Zinc/RING finger domain, C3HC4 (zinc finger)"/>
    <property type="match status" value="2"/>
</dbReference>
<dbReference type="SUPFAM" id="SSF57903">
    <property type="entry name" value="FYVE/PHD zinc finger"/>
    <property type="match status" value="3"/>
</dbReference>
<dbReference type="PROSITE" id="PS01359">
    <property type="entry name" value="ZF_PHD_1"/>
    <property type="match status" value="2"/>
</dbReference>
<dbReference type="PANTHER" id="PTHR10694">
    <property type="entry name" value="LYSINE-SPECIFIC DEMETHYLASE"/>
    <property type="match status" value="1"/>
</dbReference>
<evidence type="ECO:0000256" key="9">
    <source>
        <dbReference type="ARBA" id="ARBA00023242"/>
    </source>
</evidence>
<dbReference type="VEuPathDB" id="VectorBase:ISCP_003736"/>
<keyword evidence="5" id="KW-0862">Zinc</keyword>
<evidence type="ECO:0000256" key="6">
    <source>
        <dbReference type="ARBA" id="ARBA00022853"/>
    </source>
</evidence>
<accession>B7QJG8</accession>
<evidence type="ECO:0007829" key="17">
    <source>
        <dbReference type="PeptideAtlas" id="B7QJG8"/>
    </source>
</evidence>
<dbReference type="InterPro" id="IPR013083">
    <property type="entry name" value="Znf_RING/FYVE/PHD"/>
</dbReference>
<comment type="subcellular location">
    <subcellularLocation>
        <location evidence="1">Nucleus</location>
    </subcellularLocation>
</comment>
<dbReference type="GO" id="GO:0000785">
    <property type="term" value="C:chromatin"/>
    <property type="evidence" value="ECO:0000318"/>
    <property type="project" value="GO_Central"/>
</dbReference>
<keyword evidence="3" id="KW-0677">Repeat</keyword>
<dbReference type="EMBL" id="ABJB010384699">
    <property type="status" value="NOT_ANNOTATED_CDS"/>
    <property type="molecule type" value="Genomic_DNA"/>
</dbReference>
<dbReference type="PROSITE" id="PS51184">
    <property type="entry name" value="JMJC"/>
    <property type="match status" value="1"/>
</dbReference>
<dbReference type="SMART" id="SM00558">
    <property type="entry name" value="JmjC"/>
    <property type="match status" value="1"/>
</dbReference>
<name>B7QJG8_IXOSC</name>
<feature type="domain" description="PHD-type" evidence="12">
    <location>
        <begin position="55"/>
        <end position="105"/>
    </location>
</feature>
<evidence type="ECO:0000256" key="8">
    <source>
        <dbReference type="ARBA" id="ARBA00023004"/>
    </source>
</evidence>
<dbReference type="Pfam" id="PF02373">
    <property type="entry name" value="JmjC"/>
    <property type="match status" value="1"/>
</dbReference>
<dbReference type="InterPro" id="IPR013637">
    <property type="entry name" value="Lys_sp_deMease-like_dom"/>
</dbReference>
<feature type="domain" description="JmjC" evidence="13">
    <location>
        <begin position="198"/>
        <end position="364"/>
    </location>
</feature>
<keyword evidence="7" id="KW-0223">Dioxygenase</keyword>
<dbReference type="InterPro" id="IPR001965">
    <property type="entry name" value="Znf_PHD"/>
</dbReference>
<sequence>MNLSEDSEDCDKKDRDYVPHGIPSRQAIKPPPDRSARRSKRHGKELAEDAPSIEQMVCHTCGRGDDEESMLLCDGCDDSYHTFCLLPPLQEIPRGDWRCPRCVAAEVRKPQEAFGFEQAVREYTLQDFGEMADRFKSNYFNMPVHMISTETVEKEFWRIVSAVDEDVTVEYGADLHSMEHGSGFPTKNSADLMPGDEDYMKSGWNLNNLPVVDGSVLRHINADISGMKIPWMYVGMCFATFCWHNEDHWSYSINYLHWGEPKTWYGVPGGKAEVFEAAMRSAAPELFHAQPDLLHQLVTIMNPNILQASGVPIYRTDQSAGEFVVTFPRSYHAGFNQGYNFAEAVNFAPADWLPIGRVCVSHYSMLRRFCVFSHDELVCKMAADPDRLDISLAASTYQDMLKMVETEREQRRKLLEWGIFEAEREAFELLPDDERQCDYCKTTCFLSAVTCSCNNSKLVCIPHREHLCECPPSKHCLRYRYTLDELPVMLHRLKVRAESFDNWAIKVKAALEATEDDKLELGELKELVEEAEEKKFPPTELLQSLKVAVQESEKTSSIAQQLLSKKVRTRQSQDTKHVSRLTLDELQVFYEQLCKLPCVIRESVLIKDLVDRVLDFQTSAQELLGEEMGESRQLEKLLEAGVALDMDLVEVPQLKHKLNQARWLEEVKATLQDPTEVTLDTLRKLLDAGVGLAPHPVAERAMAELQELLTSGERWEEKAKTCLQAKPRHSLPALEALIAEASEIPVFLPNLAALKEATRKASEWSAKAEAVQGSENYPYLEALENLVNKGRPIPVRLDQLPQVESQVAAAKSWKERTGRTFLKKNSAYSLLESMRQLRAHNIQKRLEDTGSARYCSCHRFFGGHMLQCELCKDWFHASCVPTPKSRGAPKPGPAIGAGPRESKFLCPACLRSRRPRLETILSLLVSLQKLPVRLPEGEALQCLTERAMSWQDRARQALATEELAAALAKLSVLSQKMVEQAAREKTEKIISAELLRAASKPELQPHLQSVAQSAFSGLKVQDKVASPSPRKHARKSPLVPRKVESPVLELSHLAKAQLEALMMEGDLLEVSLDETQHIWRILQATKPPGDPFSPFEAFPEFEDYAEFAKKPEKRIKKRKVEQPEGARPQPRPKPKLQKRASKEEASSPSPGAGSASGPETAKPTGKRPAKEPGRREPERKVRPPKKVRPKEEGGAQTGVERVVKRRRVAPSHSGGAEAQEQDDAVGGAASEDLCSAPDCVKPQGEAVNWVQCDGGCEQWFHLLCVGLSMNEVKDSEDYYCPQCIPAKGKASDTEEDGTALQDVFKVKQEGEEEHQDEEVPQCEEVDDAVGHEVAECQAETAVVLEESCCQLVEAAV</sequence>
<evidence type="ECO:0000256" key="2">
    <source>
        <dbReference type="ARBA" id="ARBA00022723"/>
    </source>
</evidence>
<dbReference type="CDD" id="cd15610">
    <property type="entry name" value="PHD3_KDM5A_like"/>
    <property type="match status" value="1"/>
</dbReference>
<dbReference type="OrthoDB" id="1678912at2759"/>
<dbReference type="Proteomes" id="UP000001555">
    <property type="component" value="Unassembled WGS sequence"/>
</dbReference>
<feature type="compositionally biased region" description="Basic and acidic residues" evidence="11">
    <location>
        <begin position="1168"/>
        <end position="1181"/>
    </location>
</feature>
<evidence type="ECO:0000256" key="7">
    <source>
        <dbReference type="ARBA" id="ARBA00022964"/>
    </source>
</evidence>
<feature type="compositionally biased region" description="Low complexity" evidence="11">
    <location>
        <begin position="1146"/>
        <end position="1159"/>
    </location>
</feature>
<dbReference type="SMART" id="SM00249">
    <property type="entry name" value="PHD"/>
    <property type="match status" value="3"/>
</dbReference>
<dbReference type="EMBL" id="DS952462">
    <property type="protein sequence ID" value="EEC18990.1"/>
    <property type="molecule type" value="Genomic_DNA"/>
</dbReference>
<dbReference type="VEuPathDB" id="VectorBase:ISCI013765"/>
<dbReference type="STRING" id="6945.B7QJG8"/>
<dbReference type="EMBL" id="ABJB010551234">
    <property type="status" value="NOT_ANNOTATED_CDS"/>
    <property type="molecule type" value="Genomic_DNA"/>
</dbReference>
<dbReference type="InterPro" id="IPR048615">
    <property type="entry name" value="KDM5_C-hel"/>
</dbReference>
<keyword evidence="9" id="KW-0539">Nucleus</keyword>
<dbReference type="InterPro" id="IPR011011">
    <property type="entry name" value="Znf_FYVE_PHD"/>
</dbReference>
<dbReference type="EMBL" id="ABJB010239289">
    <property type="status" value="NOT_ANNOTATED_CDS"/>
    <property type="molecule type" value="Genomic_DNA"/>
</dbReference>
<dbReference type="Pfam" id="PF21323">
    <property type="entry name" value="KDM5_C-hel"/>
    <property type="match status" value="1"/>
</dbReference>
<evidence type="ECO:0000313" key="14">
    <source>
        <dbReference type="EMBL" id="EEC18990.1"/>
    </source>
</evidence>
<keyword evidence="7" id="KW-0560">Oxidoreductase</keyword>
<keyword evidence="17" id="KW-1267">Proteomics identification</keyword>
<dbReference type="InterPro" id="IPR004198">
    <property type="entry name" value="Znf_C5HC2"/>
</dbReference>
<keyword evidence="6" id="KW-0156">Chromatin regulator</keyword>
<gene>
    <name evidence="14" type="ORF">IscW_ISCW013765</name>
</gene>
<reference evidence="15" key="2">
    <citation type="submission" date="2020-05" db="UniProtKB">
        <authorList>
            <consortium name="EnsemblMetazoa"/>
        </authorList>
    </citation>
    <scope>IDENTIFICATION</scope>
    <source>
        <strain evidence="15">wikel</strain>
    </source>
</reference>
<evidence type="ECO:0000256" key="10">
    <source>
        <dbReference type="PROSITE-ProRule" id="PRU00146"/>
    </source>
</evidence>
<dbReference type="VEuPathDB" id="VectorBase:ISCW013765"/>
<dbReference type="GO" id="GO:0034647">
    <property type="term" value="F:histone H3K4me/H3K4me2/H3K4me3 demethylase activity"/>
    <property type="evidence" value="ECO:0000318"/>
    <property type="project" value="GO_Central"/>
</dbReference>
<evidence type="ECO:0000256" key="3">
    <source>
        <dbReference type="ARBA" id="ARBA00022737"/>
    </source>
</evidence>
<reference evidence="14 16" key="1">
    <citation type="submission" date="2008-03" db="EMBL/GenBank/DDBJ databases">
        <title>Annotation of Ixodes scapularis.</title>
        <authorList>
            <consortium name="Ixodes scapularis Genome Project Consortium"/>
            <person name="Caler E."/>
            <person name="Hannick L.I."/>
            <person name="Bidwell S."/>
            <person name="Joardar V."/>
            <person name="Thiagarajan M."/>
            <person name="Amedeo P."/>
            <person name="Galinsky K.J."/>
            <person name="Schobel S."/>
            <person name="Inman J."/>
            <person name="Hostetler J."/>
            <person name="Miller J."/>
            <person name="Hammond M."/>
            <person name="Megy K."/>
            <person name="Lawson D."/>
            <person name="Kodira C."/>
            <person name="Sutton G."/>
            <person name="Meyer J."/>
            <person name="Hill C.A."/>
            <person name="Birren B."/>
            <person name="Nene V."/>
            <person name="Collins F."/>
            <person name="Alarcon-Chaidez F."/>
            <person name="Wikel S."/>
            <person name="Strausberg R."/>
        </authorList>
    </citation>
    <scope>NUCLEOTIDE SEQUENCE [LARGE SCALE GENOMIC DNA]</scope>
    <source>
        <strain evidence="16">Wikel</strain>
        <strain evidence="14">Wikel colony</strain>
    </source>
</reference>
<dbReference type="GO" id="GO:0008270">
    <property type="term" value="F:zinc ion binding"/>
    <property type="evidence" value="ECO:0007669"/>
    <property type="project" value="UniProtKB-KW"/>
</dbReference>